<dbReference type="STRING" id="1715691.TA5113_00665"/>
<feature type="transmembrane region" description="Helical" evidence="1">
    <location>
        <begin position="297"/>
        <end position="320"/>
    </location>
</feature>
<feature type="transmembrane region" description="Helical" evidence="1">
    <location>
        <begin position="53"/>
        <end position="71"/>
    </location>
</feature>
<gene>
    <name evidence="2" type="ORF">TA5114_03156</name>
</gene>
<keyword evidence="1" id="KW-0812">Transmembrane</keyword>
<dbReference type="Proteomes" id="UP000051184">
    <property type="component" value="Unassembled WGS sequence"/>
</dbReference>
<name>A0A0N7MC63_9RHOB</name>
<feature type="transmembrane region" description="Helical" evidence="1">
    <location>
        <begin position="222"/>
        <end position="240"/>
    </location>
</feature>
<evidence type="ECO:0008006" key="4">
    <source>
        <dbReference type="Google" id="ProtNLM"/>
    </source>
</evidence>
<sequence>MGLVMQFLASTPVAAVLFLLMIYLGPHRGLWVMFMTLPFGAAAALQVPGFGNVMMTDACLVALWLSMFGRVRTAELVSQLVPGHPGFALFALLIWTTLSAGFNPTLYAHGTEVFAVVQGERGALIDTVPLRPSGSNVGQLLRMVLGVTAFVAVSAITTSAGAWRLVWRAMSVATIAHISVSLLDWFGHALGFQDLLSPFRSVSQAVLSDQNFPGLRRIIGGYTEPASFGLFTMGLVGFWMRAAISKCCSRHAWIYLSVLVILALRSTSSATILNLILVSTLFLLFNHSAIFARRSRVVICMSFFAALPTAYAIVSLYLGYSPMGSDLMDAMIWDKARSSSGEERALWNDQAVRNFFDTGGLGAGIGSARSSGWAFAVLSNIGLPGLLLFGWFLSALFCTVSGAEGGTRSSEIAASCRWGCLALLLQSCLTRPYPDLGVFFFAMAGIAVGLSQKRNRNAERALLRRPRVLI</sequence>
<evidence type="ECO:0000256" key="1">
    <source>
        <dbReference type="SAM" id="Phobius"/>
    </source>
</evidence>
<feature type="transmembrane region" description="Helical" evidence="1">
    <location>
        <begin position="83"/>
        <end position="102"/>
    </location>
</feature>
<keyword evidence="1" id="KW-0472">Membrane</keyword>
<keyword evidence="1" id="KW-1133">Transmembrane helix</keyword>
<proteinExistence type="predicted"/>
<feature type="transmembrane region" description="Helical" evidence="1">
    <location>
        <begin position="252"/>
        <end position="285"/>
    </location>
</feature>
<evidence type="ECO:0000313" key="2">
    <source>
        <dbReference type="EMBL" id="CUK27328.1"/>
    </source>
</evidence>
<organism evidence="2 3">
    <name type="scientific">Cognatishimia activa</name>
    <dbReference type="NCBI Taxonomy" id="1715691"/>
    <lineage>
        <taxon>Bacteria</taxon>
        <taxon>Pseudomonadati</taxon>
        <taxon>Pseudomonadota</taxon>
        <taxon>Alphaproteobacteria</taxon>
        <taxon>Rhodobacterales</taxon>
        <taxon>Paracoccaceae</taxon>
        <taxon>Cognatishimia</taxon>
    </lineage>
</organism>
<protein>
    <recommendedName>
        <fullName evidence="4">Lipid A core-O-antigen ligase</fullName>
    </recommendedName>
</protein>
<accession>A0A0N7MC63</accession>
<dbReference type="EMBL" id="CYUE01000022">
    <property type="protein sequence ID" value="CUK27328.1"/>
    <property type="molecule type" value="Genomic_DNA"/>
</dbReference>
<feature type="transmembrane region" description="Helical" evidence="1">
    <location>
        <begin position="373"/>
        <end position="398"/>
    </location>
</feature>
<dbReference type="AlphaFoldDB" id="A0A0N7MC63"/>
<reference evidence="3" key="1">
    <citation type="submission" date="2015-09" db="EMBL/GenBank/DDBJ databases">
        <authorList>
            <person name="Rodrigo-Torres Lidia"/>
            <person name="Arahal R.David."/>
        </authorList>
    </citation>
    <scope>NUCLEOTIDE SEQUENCE [LARGE SCALE GENOMIC DNA]</scope>
    <source>
        <strain evidence="3">CECT 5114</strain>
    </source>
</reference>
<evidence type="ECO:0000313" key="3">
    <source>
        <dbReference type="Proteomes" id="UP000051184"/>
    </source>
</evidence>
<keyword evidence="3" id="KW-1185">Reference proteome</keyword>
<feature type="transmembrane region" description="Helical" evidence="1">
    <location>
        <begin position="140"/>
        <end position="163"/>
    </location>
</feature>
<feature type="transmembrane region" description="Helical" evidence="1">
    <location>
        <begin position="6"/>
        <end position="23"/>
    </location>
</feature>